<organism evidence="2 3">
    <name type="scientific">Enterococcus phage vB_OCPT_Bob</name>
    <dbReference type="NCBI Taxonomy" id="2922318"/>
    <lineage>
        <taxon>Viruses</taxon>
        <taxon>Duplodnaviria</taxon>
        <taxon>Heunggongvirae</taxon>
        <taxon>Uroviricota</taxon>
        <taxon>Caudoviricetes</taxon>
        <taxon>Herelleviridae</taxon>
        <taxon>Brockvirinae</taxon>
        <taxon>Kochikohdavirus</taxon>
        <taxon>Kochikohdavirus bob</taxon>
    </lineage>
</organism>
<evidence type="ECO:0000313" key="3">
    <source>
        <dbReference type="Proteomes" id="UP001057444"/>
    </source>
</evidence>
<keyword evidence="1" id="KW-0472">Membrane</keyword>
<keyword evidence="3" id="KW-1185">Reference proteome</keyword>
<accession>A0A9E7J1W0</accession>
<dbReference type="Proteomes" id="UP001057444">
    <property type="component" value="Segment"/>
</dbReference>
<sequence length="87" mass="9893">MEYLIYATLVVYGLITLLTSYILTYGIYWQLTNELSNPMPWFVIVLCGGIVLVLITAFIILVVNVIQLNKIEKQEVNIAIIKEENDG</sequence>
<dbReference type="EMBL" id="ON113169">
    <property type="protein sequence ID" value="UQT00384.1"/>
    <property type="molecule type" value="Genomic_DNA"/>
</dbReference>
<keyword evidence="1" id="KW-0812">Transmembrane</keyword>
<feature type="transmembrane region" description="Helical" evidence="1">
    <location>
        <begin position="7"/>
        <end position="29"/>
    </location>
</feature>
<keyword evidence="1" id="KW-1133">Transmembrane helix</keyword>
<reference evidence="2" key="1">
    <citation type="submission" date="2022-03" db="EMBL/GenBank/DDBJ databases">
        <title>Phage cocktails constrain the growth of Enterococcus.</title>
        <authorList>
            <person name="Wandro S."/>
        </authorList>
    </citation>
    <scope>NUCLEOTIDE SEQUENCE</scope>
</reference>
<name>A0A9E7J1W0_9CAUD</name>
<proteinExistence type="predicted"/>
<feature type="transmembrane region" description="Helical" evidence="1">
    <location>
        <begin position="41"/>
        <end position="66"/>
    </location>
</feature>
<evidence type="ECO:0000313" key="2">
    <source>
        <dbReference type="EMBL" id="UQT00384.1"/>
    </source>
</evidence>
<gene>
    <name evidence="2" type="ORF">FGBNBECL_00026</name>
</gene>
<evidence type="ECO:0000256" key="1">
    <source>
        <dbReference type="SAM" id="Phobius"/>
    </source>
</evidence>
<protein>
    <submittedName>
        <fullName evidence="2">Uncharacterized protein</fullName>
    </submittedName>
</protein>